<name>A0A8T8W9G6_9EURY</name>
<keyword evidence="2" id="KW-0813">Transport</keyword>
<reference evidence="10 11" key="1">
    <citation type="journal article" date="2021" name="Int. J. Syst. Evol. Microbiol.">
        <title>Halobaculum halophilum sp. nov. and Halobaculum salinum sp. nov., isolated from salt lake and saline soil.</title>
        <authorList>
            <person name="Cui H.L."/>
            <person name="Shi X.W."/>
            <person name="Yin X.M."/>
            <person name="Yang X.Y."/>
            <person name="Hou J."/>
            <person name="Zhu L."/>
        </authorList>
    </citation>
    <scope>NUCLEOTIDE SEQUENCE [LARGE SCALE GENOMIC DNA]</scope>
    <source>
        <strain evidence="10 11">NBRC 109044</strain>
    </source>
</reference>
<evidence type="ECO:0000256" key="8">
    <source>
        <dbReference type="SAM" id="Phobius"/>
    </source>
</evidence>
<evidence type="ECO:0000256" key="1">
    <source>
        <dbReference type="ARBA" id="ARBA00004651"/>
    </source>
</evidence>
<keyword evidence="5 8" id="KW-1133">Transmembrane helix</keyword>
<accession>A0A8T8W9G6</accession>
<evidence type="ECO:0000256" key="5">
    <source>
        <dbReference type="ARBA" id="ARBA00022989"/>
    </source>
</evidence>
<dbReference type="RefSeq" id="WP_222606293.1">
    <property type="nucleotide sequence ID" value="NZ_CP081958.1"/>
</dbReference>
<dbReference type="SUPFAM" id="SSF103473">
    <property type="entry name" value="MFS general substrate transporter"/>
    <property type="match status" value="1"/>
</dbReference>
<feature type="transmembrane region" description="Helical" evidence="8">
    <location>
        <begin position="105"/>
        <end position="124"/>
    </location>
</feature>
<dbReference type="GO" id="GO:0022857">
    <property type="term" value="F:transmembrane transporter activity"/>
    <property type="evidence" value="ECO:0007669"/>
    <property type="project" value="InterPro"/>
</dbReference>
<dbReference type="Pfam" id="PF07690">
    <property type="entry name" value="MFS_1"/>
    <property type="match status" value="1"/>
</dbReference>
<feature type="transmembrane region" description="Helical" evidence="8">
    <location>
        <begin position="412"/>
        <end position="433"/>
    </location>
</feature>
<dbReference type="Proteomes" id="UP000826254">
    <property type="component" value="Chromosome"/>
</dbReference>
<gene>
    <name evidence="10" type="ORF">K6T50_09040</name>
</gene>
<dbReference type="PANTHER" id="PTHR23517">
    <property type="entry name" value="RESISTANCE PROTEIN MDTM, PUTATIVE-RELATED-RELATED"/>
    <property type="match status" value="1"/>
</dbReference>
<feature type="transmembrane region" description="Helical" evidence="8">
    <location>
        <begin position="295"/>
        <end position="311"/>
    </location>
</feature>
<dbReference type="EMBL" id="CP081958">
    <property type="protein sequence ID" value="QZP36471.1"/>
    <property type="molecule type" value="Genomic_DNA"/>
</dbReference>
<dbReference type="InterPro" id="IPR011701">
    <property type="entry name" value="MFS"/>
</dbReference>
<evidence type="ECO:0000313" key="11">
    <source>
        <dbReference type="Proteomes" id="UP000826254"/>
    </source>
</evidence>
<feature type="transmembrane region" description="Helical" evidence="8">
    <location>
        <begin position="257"/>
        <end position="283"/>
    </location>
</feature>
<evidence type="ECO:0000256" key="7">
    <source>
        <dbReference type="SAM" id="MobiDB-lite"/>
    </source>
</evidence>
<dbReference type="Gene3D" id="1.20.1250.20">
    <property type="entry name" value="MFS general substrate transporter like domains"/>
    <property type="match status" value="1"/>
</dbReference>
<feature type="transmembrane region" description="Helical" evidence="8">
    <location>
        <begin position="12"/>
        <end position="35"/>
    </location>
</feature>
<feature type="transmembrane region" description="Helical" evidence="8">
    <location>
        <begin position="145"/>
        <end position="175"/>
    </location>
</feature>
<feature type="region of interest" description="Disordered" evidence="7">
    <location>
        <begin position="210"/>
        <end position="239"/>
    </location>
</feature>
<dbReference type="PROSITE" id="PS50850">
    <property type="entry name" value="MFS"/>
    <property type="match status" value="1"/>
</dbReference>
<evidence type="ECO:0000256" key="2">
    <source>
        <dbReference type="ARBA" id="ARBA00022448"/>
    </source>
</evidence>
<sequence>MGTGVGSRLRALADYDVLALTALIWFLAKFLRYAFPPLFPAFRDALGVSSAVLGVAFTAMLTVYAAMQFPSGALADRVGARRVIVAGAVVTGLGALVLAVPVPDALALGVLGGGMLLVGLGTGVHKTVAVRLLSRLYPGRTGRALGVLDTLGAFGGVAAPAAVVAVTGATVAGVALPWLDWHALFLAGAVAAGGLALLFARSAPDPGAADLGGAATDGSDDADTAAGDDTSDHAETDGVDDTGGALRRYAALFREPAFAFFVLATVCFSFAYNGAVAFLPLYLTDAAGLPETTASLLYSGLFVVSLVQLGTGDLSDRVGQLPVIAATLALATGGLLALLSVSGVVAVAGAVVAFGLGSHGFRPVRGAYLAAVLPESAAGGGLGVVRTLLMSAGALAPAVVGGVADATGFGAAFGVLAVALVASLALTGVVAVVDGS</sequence>
<proteinExistence type="predicted"/>
<dbReference type="InterPro" id="IPR050171">
    <property type="entry name" value="MFS_Transporters"/>
</dbReference>
<organism evidence="10 11">
    <name type="scientific">Halobaculum magnesiiphilum</name>
    <dbReference type="NCBI Taxonomy" id="1017351"/>
    <lineage>
        <taxon>Archaea</taxon>
        <taxon>Methanobacteriati</taxon>
        <taxon>Methanobacteriota</taxon>
        <taxon>Stenosarchaea group</taxon>
        <taxon>Halobacteria</taxon>
        <taxon>Halobacteriales</taxon>
        <taxon>Haloferacaceae</taxon>
        <taxon>Halobaculum</taxon>
    </lineage>
</organism>
<feature type="domain" description="Major facilitator superfamily (MFS) profile" evidence="9">
    <location>
        <begin position="17"/>
        <end position="436"/>
    </location>
</feature>
<evidence type="ECO:0000256" key="6">
    <source>
        <dbReference type="ARBA" id="ARBA00023136"/>
    </source>
</evidence>
<evidence type="ECO:0000256" key="3">
    <source>
        <dbReference type="ARBA" id="ARBA00022475"/>
    </source>
</evidence>
<evidence type="ECO:0000256" key="4">
    <source>
        <dbReference type="ARBA" id="ARBA00022692"/>
    </source>
</evidence>
<keyword evidence="3" id="KW-1003">Cell membrane</keyword>
<keyword evidence="6 8" id="KW-0472">Membrane</keyword>
<feature type="transmembrane region" description="Helical" evidence="8">
    <location>
        <begin position="323"/>
        <end position="356"/>
    </location>
</feature>
<keyword evidence="4 8" id="KW-0812">Transmembrane</keyword>
<feature type="transmembrane region" description="Helical" evidence="8">
    <location>
        <begin position="47"/>
        <end position="67"/>
    </location>
</feature>
<dbReference type="PANTHER" id="PTHR23517:SF3">
    <property type="entry name" value="INTEGRAL MEMBRANE TRANSPORT PROTEIN"/>
    <property type="match status" value="1"/>
</dbReference>
<comment type="subcellular location">
    <subcellularLocation>
        <location evidence="1">Cell membrane</location>
        <topology evidence="1">Multi-pass membrane protein</topology>
    </subcellularLocation>
</comment>
<dbReference type="GO" id="GO:0005886">
    <property type="term" value="C:plasma membrane"/>
    <property type="evidence" value="ECO:0007669"/>
    <property type="project" value="UniProtKB-SubCell"/>
</dbReference>
<feature type="transmembrane region" description="Helical" evidence="8">
    <location>
        <begin position="79"/>
        <end position="99"/>
    </location>
</feature>
<dbReference type="GeneID" id="67178284"/>
<keyword evidence="11" id="KW-1185">Reference proteome</keyword>
<evidence type="ECO:0000313" key="10">
    <source>
        <dbReference type="EMBL" id="QZP36471.1"/>
    </source>
</evidence>
<dbReference type="KEGG" id="hmp:K6T50_09040"/>
<dbReference type="InterPro" id="IPR036259">
    <property type="entry name" value="MFS_trans_sf"/>
</dbReference>
<evidence type="ECO:0000259" key="9">
    <source>
        <dbReference type="PROSITE" id="PS50850"/>
    </source>
</evidence>
<feature type="transmembrane region" description="Helical" evidence="8">
    <location>
        <begin position="181"/>
        <end position="200"/>
    </location>
</feature>
<protein>
    <submittedName>
        <fullName evidence="10">MFS transporter</fullName>
    </submittedName>
</protein>
<dbReference type="InterPro" id="IPR020846">
    <property type="entry name" value="MFS_dom"/>
</dbReference>
<dbReference type="AlphaFoldDB" id="A0A8T8W9G6"/>
<feature type="transmembrane region" description="Helical" evidence="8">
    <location>
        <begin position="376"/>
        <end position="400"/>
    </location>
</feature>